<dbReference type="Pfam" id="PF04082">
    <property type="entry name" value="Fungal_trans"/>
    <property type="match status" value="1"/>
</dbReference>
<sequence>MFAEFLKWKNERPFGQHGLILFGEPSPLTFALEDLPQESMPKRQLHDSSESTNESHNLDTLQHDVHPSHLDAADIAYLQAKGAFVMPSEKTLEYFVTVFFTKFYPLYSIVEKEALKKTLKIGKLPWILIHTVCFIGATFCDLPVIFKSGFDSRFEARKHYYTKAKLVFDTGYETGKVILIQSAIMLSFWGPHLQSYCNPCSWINIASTLAISLGLHRTATHSNSPSDEGLLRRLWWTLVVRDTFCSILLGRPFRINLSQCNTAAPNIEEFETPEDGFYQVQIGRLSLLLRDVVYYRFGPGNIDLSPEKIHANLDTWYFRIRISLEQWPNPPFKCSTAFELLYNYCLLLLYIESPSVFRRFTDAQSHPPDPLPGKVIESSAIMIASHAINLVSKVGVCDVPHELYPAFFVAGTVLYRQSQNAHPTMSQMSRAHLDNCRTVLNQIRESWDPGNWAMHIFDFLCSDHNTTARSKDRDTAAAATQTDVNYTITVDQAHLQSMLGGDITLDLGWETMMNGEFAEIGDSLPMLNFLPPATEGWPGLQL</sequence>
<evidence type="ECO:0000313" key="7">
    <source>
        <dbReference type="EMBL" id="OQD85582.1"/>
    </source>
</evidence>
<dbReference type="GO" id="GO:0003677">
    <property type="term" value="F:DNA binding"/>
    <property type="evidence" value="ECO:0007669"/>
    <property type="project" value="UniProtKB-KW"/>
</dbReference>
<keyword evidence="1" id="KW-0862">Zinc</keyword>
<dbReference type="SMART" id="SM00906">
    <property type="entry name" value="Fungal_trans"/>
    <property type="match status" value="1"/>
</dbReference>
<dbReference type="AlphaFoldDB" id="A0A1V6Q9A6"/>
<proteinExistence type="predicted"/>
<dbReference type="EMBL" id="MDYO01000097">
    <property type="protein sequence ID" value="OQD85582.1"/>
    <property type="molecule type" value="Genomic_DNA"/>
</dbReference>
<evidence type="ECO:0000256" key="5">
    <source>
        <dbReference type="ARBA" id="ARBA00023242"/>
    </source>
</evidence>
<dbReference type="PANTHER" id="PTHR47171:SF1">
    <property type="entry name" value="ZN(II)2CYS6 TRANSCRIPTION FACTOR (EUROFUNG)"/>
    <property type="match status" value="1"/>
</dbReference>
<dbReference type="GO" id="GO:0008270">
    <property type="term" value="F:zinc ion binding"/>
    <property type="evidence" value="ECO:0007669"/>
    <property type="project" value="InterPro"/>
</dbReference>
<evidence type="ECO:0000256" key="4">
    <source>
        <dbReference type="ARBA" id="ARBA00023163"/>
    </source>
</evidence>
<comment type="caution">
    <text evidence="7">The sequence shown here is derived from an EMBL/GenBank/DDBJ whole genome shotgun (WGS) entry which is preliminary data.</text>
</comment>
<evidence type="ECO:0000256" key="3">
    <source>
        <dbReference type="ARBA" id="ARBA00023125"/>
    </source>
</evidence>
<name>A0A1V6Q9A6_9EURO</name>
<keyword evidence="8" id="KW-1185">Reference proteome</keyword>
<evidence type="ECO:0000256" key="2">
    <source>
        <dbReference type="ARBA" id="ARBA00023015"/>
    </source>
</evidence>
<keyword evidence="4" id="KW-0804">Transcription</keyword>
<keyword evidence="3" id="KW-0238">DNA-binding</keyword>
<evidence type="ECO:0000313" key="8">
    <source>
        <dbReference type="Proteomes" id="UP000191612"/>
    </source>
</evidence>
<dbReference type="InterPro" id="IPR007219">
    <property type="entry name" value="XnlR_reg_dom"/>
</dbReference>
<keyword evidence="5" id="KW-0539">Nucleus</keyword>
<evidence type="ECO:0000259" key="6">
    <source>
        <dbReference type="SMART" id="SM00906"/>
    </source>
</evidence>
<dbReference type="GO" id="GO:0006351">
    <property type="term" value="P:DNA-templated transcription"/>
    <property type="evidence" value="ECO:0007669"/>
    <property type="project" value="InterPro"/>
</dbReference>
<dbReference type="CDD" id="cd12148">
    <property type="entry name" value="fungal_TF_MHR"/>
    <property type="match status" value="1"/>
</dbReference>
<reference evidence="8" key="1">
    <citation type="journal article" date="2017" name="Nat. Microbiol.">
        <title>Global analysis of biosynthetic gene clusters reveals vast potential of secondary metabolite production in Penicillium species.</title>
        <authorList>
            <person name="Nielsen J.C."/>
            <person name="Grijseels S."/>
            <person name="Prigent S."/>
            <person name="Ji B."/>
            <person name="Dainat J."/>
            <person name="Nielsen K.F."/>
            <person name="Frisvad J.C."/>
            <person name="Workman M."/>
            <person name="Nielsen J."/>
        </authorList>
    </citation>
    <scope>NUCLEOTIDE SEQUENCE [LARGE SCALE GENOMIC DNA]</scope>
    <source>
        <strain evidence="8">IBT 29525</strain>
    </source>
</reference>
<gene>
    <name evidence="7" type="ORF">PENSOL_c097G00842</name>
</gene>
<feature type="domain" description="Xylanolytic transcriptional activator regulatory" evidence="6">
    <location>
        <begin position="199"/>
        <end position="271"/>
    </location>
</feature>
<dbReference type="Proteomes" id="UP000191612">
    <property type="component" value="Unassembled WGS sequence"/>
</dbReference>
<accession>A0A1V6Q9A6</accession>
<evidence type="ECO:0000256" key="1">
    <source>
        <dbReference type="ARBA" id="ARBA00022833"/>
    </source>
</evidence>
<protein>
    <recommendedName>
        <fullName evidence="6">Xylanolytic transcriptional activator regulatory domain-containing protein</fullName>
    </recommendedName>
</protein>
<dbReference type="InterPro" id="IPR052073">
    <property type="entry name" value="Amide_Lactam_Regulators"/>
</dbReference>
<keyword evidence="2" id="KW-0805">Transcription regulation</keyword>
<dbReference type="PANTHER" id="PTHR47171">
    <property type="entry name" value="FARA-RELATED"/>
    <property type="match status" value="1"/>
</dbReference>
<organism evidence="7 8">
    <name type="scientific">Penicillium solitum</name>
    <dbReference type="NCBI Taxonomy" id="60172"/>
    <lineage>
        <taxon>Eukaryota</taxon>
        <taxon>Fungi</taxon>
        <taxon>Dikarya</taxon>
        <taxon>Ascomycota</taxon>
        <taxon>Pezizomycotina</taxon>
        <taxon>Eurotiomycetes</taxon>
        <taxon>Eurotiomycetidae</taxon>
        <taxon>Eurotiales</taxon>
        <taxon>Aspergillaceae</taxon>
        <taxon>Penicillium</taxon>
    </lineage>
</organism>